<dbReference type="EMBL" id="NBIV01000014">
    <property type="protein sequence ID" value="PXF48327.1"/>
    <property type="molecule type" value="Genomic_DNA"/>
</dbReference>
<dbReference type="AlphaFoldDB" id="A0A2V3J2V8"/>
<accession>A0A2V3J2V8</accession>
<evidence type="ECO:0000256" key="1">
    <source>
        <dbReference type="SAM" id="MobiDB-lite"/>
    </source>
</evidence>
<dbReference type="Proteomes" id="UP000247409">
    <property type="component" value="Unassembled WGS sequence"/>
</dbReference>
<organism evidence="2 3">
    <name type="scientific">Gracilariopsis chorda</name>
    <dbReference type="NCBI Taxonomy" id="448386"/>
    <lineage>
        <taxon>Eukaryota</taxon>
        <taxon>Rhodophyta</taxon>
        <taxon>Florideophyceae</taxon>
        <taxon>Rhodymeniophycidae</taxon>
        <taxon>Gracilariales</taxon>
        <taxon>Gracilariaceae</taxon>
        <taxon>Gracilariopsis</taxon>
    </lineage>
</organism>
<keyword evidence="3" id="KW-1185">Reference proteome</keyword>
<proteinExistence type="predicted"/>
<gene>
    <name evidence="2" type="ORF">BWQ96_01787</name>
</gene>
<reference evidence="2 3" key="1">
    <citation type="journal article" date="2018" name="Mol. Biol. Evol.">
        <title>Analysis of the draft genome of the red seaweed Gracilariopsis chorda provides insights into genome size evolution in Rhodophyta.</title>
        <authorList>
            <person name="Lee J."/>
            <person name="Yang E.C."/>
            <person name="Graf L."/>
            <person name="Yang J.H."/>
            <person name="Qiu H."/>
            <person name="Zel Zion U."/>
            <person name="Chan C.X."/>
            <person name="Stephens T.G."/>
            <person name="Weber A.P.M."/>
            <person name="Boo G.H."/>
            <person name="Boo S.M."/>
            <person name="Kim K.M."/>
            <person name="Shin Y."/>
            <person name="Jung M."/>
            <person name="Lee S.J."/>
            <person name="Yim H.S."/>
            <person name="Lee J.H."/>
            <person name="Bhattacharya D."/>
            <person name="Yoon H.S."/>
        </authorList>
    </citation>
    <scope>NUCLEOTIDE SEQUENCE [LARGE SCALE GENOMIC DNA]</scope>
    <source>
        <strain evidence="2 3">SKKU-2015</strain>
        <tissue evidence="2">Whole body</tissue>
    </source>
</reference>
<comment type="caution">
    <text evidence="2">The sequence shown here is derived from an EMBL/GenBank/DDBJ whole genome shotgun (WGS) entry which is preliminary data.</text>
</comment>
<name>A0A2V3J2V8_9FLOR</name>
<evidence type="ECO:0000313" key="2">
    <source>
        <dbReference type="EMBL" id="PXF48327.1"/>
    </source>
</evidence>
<sequence>MQSDSAPSAAAAAAQTHLSSMFTALISSLDRASRENLCHVLHHCHTRLSPRTHLPVMFFNERDEITYQTAYPYLNHQPVPPQRPSRAWDQAHRTALHYLQLVHASTQPAKPIRNVAPPRPQHTPPEQHHQLHPVEELSNDFDDDSYISDSDMSYVSHMSDVTYESSQTVQSHPKCLPSYSNHYELQSSQKHL</sequence>
<feature type="region of interest" description="Disordered" evidence="1">
    <location>
        <begin position="107"/>
        <end position="131"/>
    </location>
</feature>
<protein>
    <submittedName>
        <fullName evidence="2">Uncharacterized protein</fullName>
    </submittedName>
</protein>
<evidence type="ECO:0000313" key="3">
    <source>
        <dbReference type="Proteomes" id="UP000247409"/>
    </source>
</evidence>